<keyword evidence="2" id="KW-1185">Reference proteome</keyword>
<dbReference type="EMBL" id="JBHLXD010000009">
    <property type="protein sequence ID" value="MFC0208237.1"/>
    <property type="molecule type" value="Genomic_DNA"/>
</dbReference>
<name>A0ABV6D6J8_9HYPH</name>
<protein>
    <submittedName>
        <fullName evidence="1">Uncharacterized protein</fullName>
    </submittedName>
</protein>
<evidence type="ECO:0000313" key="1">
    <source>
        <dbReference type="EMBL" id="MFC0208237.1"/>
    </source>
</evidence>
<proteinExistence type="predicted"/>
<organism evidence="1 2">
    <name type="scientific">Chelativorans intermedius</name>
    <dbReference type="NCBI Taxonomy" id="515947"/>
    <lineage>
        <taxon>Bacteria</taxon>
        <taxon>Pseudomonadati</taxon>
        <taxon>Pseudomonadota</taxon>
        <taxon>Alphaproteobacteria</taxon>
        <taxon>Hyphomicrobiales</taxon>
        <taxon>Phyllobacteriaceae</taxon>
        <taxon>Chelativorans</taxon>
    </lineage>
</organism>
<accession>A0ABV6D6J8</accession>
<dbReference type="RefSeq" id="WP_261521484.1">
    <property type="nucleotide sequence ID" value="NZ_JAODNW010000018.1"/>
</dbReference>
<gene>
    <name evidence="1" type="ORF">ACFFJ2_07485</name>
</gene>
<evidence type="ECO:0000313" key="2">
    <source>
        <dbReference type="Proteomes" id="UP001589755"/>
    </source>
</evidence>
<comment type="caution">
    <text evidence="1">The sequence shown here is derived from an EMBL/GenBank/DDBJ whole genome shotgun (WGS) entry which is preliminary data.</text>
</comment>
<dbReference type="Proteomes" id="UP001589755">
    <property type="component" value="Unassembled WGS sequence"/>
</dbReference>
<sequence>MPIMKRMAAAGVYLFFRRPRSGEMTATIPATRMAVVSPVAMVPIRSCTSMPIAPGSLLPMVFTPAD</sequence>
<reference evidence="1 2" key="1">
    <citation type="submission" date="2024-09" db="EMBL/GenBank/DDBJ databases">
        <authorList>
            <person name="Sun Q."/>
            <person name="Mori K."/>
        </authorList>
    </citation>
    <scope>NUCLEOTIDE SEQUENCE [LARGE SCALE GENOMIC DNA]</scope>
    <source>
        <strain evidence="1 2">CCM 8543</strain>
    </source>
</reference>